<feature type="compositionally biased region" description="Low complexity" evidence="1">
    <location>
        <begin position="130"/>
        <end position="139"/>
    </location>
</feature>
<protein>
    <submittedName>
        <fullName evidence="2">Uncharacterized protein</fullName>
    </submittedName>
</protein>
<feature type="region of interest" description="Disordered" evidence="1">
    <location>
        <begin position="119"/>
        <end position="161"/>
    </location>
</feature>
<feature type="region of interest" description="Disordered" evidence="1">
    <location>
        <begin position="1"/>
        <end position="34"/>
    </location>
</feature>
<keyword evidence="3" id="KW-1185">Reference proteome</keyword>
<dbReference type="AlphaFoldDB" id="A0A3L6SUT8"/>
<accession>A0A3L6SUT8</accession>
<organism evidence="2 3">
    <name type="scientific">Panicum miliaceum</name>
    <name type="common">Proso millet</name>
    <name type="synonym">Broomcorn millet</name>
    <dbReference type="NCBI Taxonomy" id="4540"/>
    <lineage>
        <taxon>Eukaryota</taxon>
        <taxon>Viridiplantae</taxon>
        <taxon>Streptophyta</taxon>
        <taxon>Embryophyta</taxon>
        <taxon>Tracheophyta</taxon>
        <taxon>Spermatophyta</taxon>
        <taxon>Magnoliopsida</taxon>
        <taxon>Liliopsida</taxon>
        <taxon>Poales</taxon>
        <taxon>Poaceae</taxon>
        <taxon>PACMAD clade</taxon>
        <taxon>Panicoideae</taxon>
        <taxon>Panicodae</taxon>
        <taxon>Paniceae</taxon>
        <taxon>Panicinae</taxon>
        <taxon>Panicum</taxon>
        <taxon>Panicum sect. Panicum</taxon>
    </lineage>
</organism>
<feature type="region of interest" description="Disordered" evidence="1">
    <location>
        <begin position="66"/>
        <end position="88"/>
    </location>
</feature>
<evidence type="ECO:0000256" key="1">
    <source>
        <dbReference type="SAM" id="MobiDB-lite"/>
    </source>
</evidence>
<dbReference type="Proteomes" id="UP000275267">
    <property type="component" value="Unassembled WGS sequence"/>
</dbReference>
<gene>
    <name evidence="2" type="ORF">C2845_PM05G11810</name>
</gene>
<evidence type="ECO:0000313" key="2">
    <source>
        <dbReference type="EMBL" id="RLN28212.1"/>
    </source>
</evidence>
<name>A0A3L6SUT8_PANMI</name>
<comment type="caution">
    <text evidence="2">The sequence shown here is derived from an EMBL/GenBank/DDBJ whole genome shotgun (WGS) entry which is preliminary data.</text>
</comment>
<feature type="compositionally biased region" description="Low complexity" evidence="1">
    <location>
        <begin position="25"/>
        <end position="34"/>
    </location>
</feature>
<evidence type="ECO:0000313" key="3">
    <source>
        <dbReference type="Proteomes" id="UP000275267"/>
    </source>
</evidence>
<proteinExistence type="predicted"/>
<feature type="compositionally biased region" description="Low complexity" evidence="1">
    <location>
        <begin position="1"/>
        <end position="11"/>
    </location>
</feature>
<dbReference type="EMBL" id="PQIB02000003">
    <property type="protein sequence ID" value="RLN28212.1"/>
    <property type="molecule type" value="Genomic_DNA"/>
</dbReference>
<reference evidence="3" key="1">
    <citation type="journal article" date="2019" name="Nat. Commun.">
        <title>The genome of broomcorn millet.</title>
        <authorList>
            <person name="Zou C."/>
            <person name="Miki D."/>
            <person name="Li D."/>
            <person name="Tang Q."/>
            <person name="Xiao L."/>
            <person name="Rajput S."/>
            <person name="Deng P."/>
            <person name="Jia W."/>
            <person name="Huang R."/>
            <person name="Zhang M."/>
            <person name="Sun Y."/>
            <person name="Hu J."/>
            <person name="Fu X."/>
            <person name="Schnable P.S."/>
            <person name="Li F."/>
            <person name="Zhang H."/>
            <person name="Feng B."/>
            <person name="Zhu X."/>
            <person name="Liu R."/>
            <person name="Schnable J.C."/>
            <person name="Zhu J.-K."/>
            <person name="Zhang H."/>
        </authorList>
    </citation>
    <scope>NUCLEOTIDE SEQUENCE [LARGE SCALE GENOMIC DNA]</scope>
</reference>
<sequence>MLGVTRATVAGARRRRCQVSPNSYSSSSSHSGLRGSCRLRGGLLGAARLRRLQVLLRGLPAGARPGLFLPKSTKRMKGGGEGATGDSHALRARAQGEVVELPLDALRRGLQPGAPLLQQQQWQNKSVPVTSTRASARGRGAAGGRAAGSSVTVVGTVPRSP</sequence>